<evidence type="ECO:0000313" key="1">
    <source>
        <dbReference type="EMBL" id="ETV91643.1"/>
    </source>
</evidence>
<dbReference type="EMBL" id="KI914008">
    <property type="protein sequence ID" value="ETV91643.1"/>
    <property type="molecule type" value="Genomic_DNA"/>
</dbReference>
<dbReference type="InterPro" id="IPR052050">
    <property type="entry name" value="SecEffector_AnkRepeat"/>
</dbReference>
<reference evidence="1" key="1">
    <citation type="submission" date="2013-12" db="EMBL/GenBank/DDBJ databases">
        <title>The Genome Sequence of Aphanomyces invadans NJM9701.</title>
        <authorList>
            <consortium name="The Broad Institute Genomics Platform"/>
            <person name="Russ C."/>
            <person name="Tyler B."/>
            <person name="van West P."/>
            <person name="Dieguez-Uribeondo J."/>
            <person name="Young S.K."/>
            <person name="Zeng Q."/>
            <person name="Gargeya S."/>
            <person name="Fitzgerald M."/>
            <person name="Abouelleil A."/>
            <person name="Alvarado L."/>
            <person name="Chapman S.B."/>
            <person name="Gainer-Dewar J."/>
            <person name="Goldberg J."/>
            <person name="Griggs A."/>
            <person name="Gujja S."/>
            <person name="Hansen M."/>
            <person name="Howarth C."/>
            <person name="Imamovic A."/>
            <person name="Ireland A."/>
            <person name="Larimer J."/>
            <person name="McCowan C."/>
            <person name="Murphy C."/>
            <person name="Pearson M."/>
            <person name="Poon T.W."/>
            <person name="Priest M."/>
            <person name="Roberts A."/>
            <person name="Saif S."/>
            <person name="Shea T."/>
            <person name="Sykes S."/>
            <person name="Wortman J."/>
            <person name="Nusbaum C."/>
            <person name="Birren B."/>
        </authorList>
    </citation>
    <scope>NUCLEOTIDE SEQUENCE [LARGE SCALE GENOMIC DNA]</scope>
    <source>
        <strain evidence="1">NJM9701</strain>
    </source>
</reference>
<dbReference type="PANTHER" id="PTHR46586">
    <property type="entry name" value="ANKYRIN REPEAT-CONTAINING PROTEIN"/>
    <property type="match status" value="1"/>
</dbReference>
<name>A0A024TC62_9STRA</name>
<dbReference type="VEuPathDB" id="FungiDB:H310_13889"/>
<dbReference type="InterPro" id="IPR002110">
    <property type="entry name" value="Ankyrin_rpt"/>
</dbReference>
<dbReference type="InterPro" id="IPR036770">
    <property type="entry name" value="Ankyrin_rpt-contain_sf"/>
</dbReference>
<gene>
    <name evidence="1" type="ORF">H310_13889</name>
</gene>
<accession>A0A024TC62</accession>
<organism evidence="1">
    <name type="scientific">Aphanomyces invadans</name>
    <dbReference type="NCBI Taxonomy" id="157072"/>
    <lineage>
        <taxon>Eukaryota</taxon>
        <taxon>Sar</taxon>
        <taxon>Stramenopiles</taxon>
        <taxon>Oomycota</taxon>
        <taxon>Saprolegniomycetes</taxon>
        <taxon>Saprolegniales</taxon>
        <taxon>Verrucalvaceae</taxon>
        <taxon>Aphanomyces</taxon>
    </lineage>
</organism>
<dbReference type="SUPFAM" id="SSF48403">
    <property type="entry name" value="Ankyrin repeat"/>
    <property type="match status" value="1"/>
</dbReference>
<proteinExistence type="predicted"/>
<dbReference type="Pfam" id="PF12796">
    <property type="entry name" value="Ank_2"/>
    <property type="match status" value="1"/>
</dbReference>
<protein>
    <submittedName>
        <fullName evidence="1">Uncharacterized protein</fullName>
    </submittedName>
</protein>
<sequence length="351" mass="38332">MASSEALRSQDLLALVVGFQRGIHADMKAFLCLRAVPNALFRPTTLAARMLAVHVVLAPWRRDHGLSRVADLVARLEHTHALLTQYAVYQGDLGLLGCLHAACDVATVDSDLWDLACLRNQTDVLRALHEWGDTSVSIRAVQWACEFGHVQVVQFLHETIADDDIDDDADSIWTPAAMDVAAANGHLDVVAFLHRHRTEGCTTNAMDQAAAKGHLDVVEFLHENRSEGCTVAAMNLALSYDHWDVVQWLHLNRTEGCTTQAMDLAACDGRLDAVAWLHTHRPEGCTQVAMDGAAAGGHLHVVQYLHAHALCVCSRAALSGAVQHGRVDVAAFLRHHGALTAQEGYVPRYHI</sequence>
<dbReference type="Gene3D" id="1.25.40.20">
    <property type="entry name" value="Ankyrin repeat-containing domain"/>
    <property type="match status" value="2"/>
</dbReference>
<dbReference type="RefSeq" id="XP_008879762.1">
    <property type="nucleotide sequence ID" value="XM_008881540.1"/>
</dbReference>
<dbReference type="OrthoDB" id="187035at2759"/>
<dbReference type="AlphaFoldDB" id="A0A024TC62"/>
<dbReference type="GeneID" id="20090939"/>
<dbReference type="PANTHER" id="PTHR46586:SF3">
    <property type="entry name" value="ANKYRIN REPEAT-CONTAINING PROTEIN"/>
    <property type="match status" value="1"/>
</dbReference>